<dbReference type="OrthoDB" id="10625521at2759"/>
<protein>
    <submittedName>
        <fullName evidence="2">Uncharacterized protein</fullName>
    </submittedName>
</protein>
<feature type="chain" id="PRO_5040303061" evidence="1">
    <location>
        <begin position="19"/>
        <end position="97"/>
    </location>
</feature>
<keyword evidence="1" id="KW-0732">Signal</keyword>
<gene>
    <name evidence="2" type="ORF">DFH94DRAFT_157700</name>
</gene>
<keyword evidence="3" id="KW-1185">Reference proteome</keyword>
<reference evidence="2" key="1">
    <citation type="submission" date="2019-10" db="EMBL/GenBank/DDBJ databases">
        <authorList>
            <consortium name="DOE Joint Genome Institute"/>
            <person name="Kuo A."/>
            <person name="Miyauchi S."/>
            <person name="Kiss E."/>
            <person name="Drula E."/>
            <person name="Kohler A."/>
            <person name="Sanchez-Garcia M."/>
            <person name="Andreopoulos B."/>
            <person name="Barry K.W."/>
            <person name="Bonito G."/>
            <person name="Buee M."/>
            <person name="Carver A."/>
            <person name="Chen C."/>
            <person name="Cichocki N."/>
            <person name="Clum A."/>
            <person name="Culley D."/>
            <person name="Crous P.W."/>
            <person name="Fauchery L."/>
            <person name="Girlanda M."/>
            <person name="Hayes R."/>
            <person name="Keri Z."/>
            <person name="LaButti K."/>
            <person name="Lipzen A."/>
            <person name="Lombard V."/>
            <person name="Magnuson J."/>
            <person name="Maillard F."/>
            <person name="Morin E."/>
            <person name="Murat C."/>
            <person name="Nolan M."/>
            <person name="Ohm R."/>
            <person name="Pangilinan J."/>
            <person name="Pereira M."/>
            <person name="Perotto S."/>
            <person name="Peter M."/>
            <person name="Riley R."/>
            <person name="Sitrit Y."/>
            <person name="Stielow B."/>
            <person name="Szollosi G."/>
            <person name="Zifcakova L."/>
            <person name="Stursova M."/>
            <person name="Spatafora J.W."/>
            <person name="Tedersoo L."/>
            <person name="Vaario L.-M."/>
            <person name="Yamada A."/>
            <person name="Yan M."/>
            <person name="Wang P."/>
            <person name="Xu J."/>
            <person name="Bruns T."/>
            <person name="Baldrian P."/>
            <person name="Vilgalys R."/>
            <person name="Henrissat B."/>
            <person name="Grigoriev I.V."/>
            <person name="Hibbett D."/>
            <person name="Nagy L.G."/>
            <person name="Martin F.M."/>
        </authorList>
    </citation>
    <scope>NUCLEOTIDE SEQUENCE</scope>
    <source>
        <strain evidence="2">Prilba</strain>
    </source>
</reference>
<evidence type="ECO:0000256" key="1">
    <source>
        <dbReference type="SAM" id="SignalP"/>
    </source>
</evidence>
<name>A0A9P5TCW5_9AGAM</name>
<organism evidence="2 3">
    <name type="scientific">Russula ochroleuca</name>
    <dbReference type="NCBI Taxonomy" id="152965"/>
    <lineage>
        <taxon>Eukaryota</taxon>
        <taxon>Fungi</taxon>
        <taxon>Dikarya</taxon>
        <taxon>Basidiomycota</taxon>
        <taxon>Agaricomycotina</taxon>
        <taxon>Agaricomycetes</taxon>
        <taxon>Russulales</taxon>
        <taxon>Russulaceae</taxon>
        <taxon>Russula</taxon>
    </lineage>
</organism>
<reference evidence="2" key="2">
    <citation type="journal article" date="2020" name="Nat. Commun.">
        <title>Large-scale genome sequencing of mycorrhizal fungi provides insights into the early evolution of symbiotic traits.</title>
        <authorList>
            <person name="Miyauchi S."/>
            <person name="Kiss E."/>
            <person name="Kuo A."/>
            <person name="Drula E."/>
            <person name="Kohler A."/>
            <person name="Sanchez-Garcia M."/>
            <person name="Morin E."/>
            <person name="Andreopoulos B."/>
            <person name="Barry K.W."/>
            <person name="Bonito G."/>
            <person name="Buee M."/>
            <person name="Carver A."/>
            <person name="Chen C."/>
            <person name="Cichocki N."/>
            <person name="Clum A."/>
            <person name="Culley D."/>
            <person name="Crous P.W."/>
            <person name="Fauchery L."/>
            <person name="Girlanda M."/>
            <person name="Hayes R.D."/>
            <person name="Keri Z."/>
            <person name="LaButti K."/>
            <person name="Lipzen A."/>
            <person name="Lombard V."/>
            <person name="Magnuson J."/>
            <person name="Maillard F."/>
            <person name="Murat C."/>
            <person name="Nolan M."/>
            <person name="Ohm R.A."/>
            <person name="Pangilinan J."/>
            <person name="Pereira M.F."/>
            <person name="Perotto S."/>
            <person name="Peter M."/>
            <person name="Pfister S."/>
            <person name="Riley R."/>
            <person name="Sitrit Y."/>
            <person name="Stielow J.B."/>
            <person name="Szollosi G."/>
            <person name="Zifcakova L."/>
            <person name="Stursova M."/>
            <person name="Spatafora J.W."/>
            <person name="Tedersoo L."/>
            <person name="Vaario L.M."/>
            <person name="Yamada A."/>
            <person name="Yan M."/>
            <person name="Wang P."/>
            <person name="Xu J."/>
            <person name="Bruns T."/>
            <person name="Baldrian P."/>
            <person name="Vilgalys R."/>
            <person name="Dunand C."/>
            <person name="Henrissat B."/>
            <person name="Grigoriev I.V."/>
            <person name="Hibbett D."/>
            <person name="Nagy L.G."/>
            <person name="Martin F.M."/>
        </authorList>
    </citation>
    <scope>NUCLEOTIDE SEQUENCE</scope>
    <source>
        <strain evidence="2">Prilba</strain>
    </source>
</reference>
<evidence type="ECO:0000313" key="2">
    <source>
        <dbReference type="EMBL" id="KAF8485850.1"/>
    </source>
</evidence>
<dbReference type="AlphaFoldDB" id="A0A9P5TCW5"/>
<dbReference type="EMBL" id="WHVB01000002">
    <property type="protein sequence ID" value="KAF8485850.1"/>
    <property type="molecule type" value="Genomic_DNA"/>
</dbReference>
<feature type="signal peptide" evidence="1">
    <location>
        <begin position="1"/>
        <end position="18"/>
    </location>
</feature>
<evidence type="ECO:0000313" key="3">
    <source>
        <dbReference type="Proteomes" id="UP000759537"/>
    </source>
</evidence>
<comment type="caution">
    <text evidence="2">The sequence shown here is derived from an EMBL/GenBank/DDBJ whole genome shotgun (WGS) entry which is preliminary data.</text>
</comment>
<sequence>MMAPLLAGTAVLLDLVEGLVDQVGTVLPAAAVLLVGMAVTEAISNERAQEGLMTGTQSGHDIRFFAIRPRRGCVSGWYDSHFPFSLSLLAFSVYRAS</sequence>
<dbReference type="Proteomes" id="UP000759537">
    <property type="component" value="Unassembled WGS sequence"/>
</dbReference>
<proteinExistence type="predicted"/>
<accession>A0A9P5TCW5</accession>